<dbReference type="InterPro" id="IPR003409">
    <property type="entry name" value="MORN"/>
</dbReference>
<keyword evidence="3" id="KW-1185">Reference proteome</keyword>
<dbReference type="PANTHER" id="PTHR43215:SF14">
    <property type="entry name" value="RADIAL SPOKE HEAD 1 HOMOLOG"/>
    <property type="match status" value="1"/>
</dbReference>
<accession>A0ABN9S2T6</accession>
<protein>
    <recommendedName>
        <fullName evidence="4">MORN repeat-containing protein 5</fullName>
    </recommendedName>
</protein>
<dbReference type="PANTHER" id="PTHR43215">
    <property type="entry name" value="RADIAL SPOKE HEAD 1 HOMOLOG"/>
    <property type="match status" value="1"/>
</dbReference>
<gene>
    <name evidence="2" type="ORF">PCOR1329_LOCUS25901</name>
</gene>
<organism evidence="2 3">
    <name type="scientific">Prorocentrum cordatum</name>
    <dbReference type="NCBI Taxonomy" id="2364126"/>
    <lineage>
        <taxon>Eukaryota</taxon>
        <taxon>Sar</taxon>
        <taxon>Alveolata</taxon>
        <taxon>Dinophyceae</taxon>
        <taxon>Prorocentrales</taxon>
        <taxon>Prorocentraceae</taxon>
        <taxon>Prorocentrum</taxon>
    </lineage>
</organism>
<dbReference type="Gene3D" id="2.20.110.10">
    <property type="entry name" value="Histone H3 K4-specific methyltransferase SET7/9 N-terminal domain"/>
    <property type="match status" value="2"/>
</dbReference>
<evidence type="ECO:0000256" key="1">
    <source>
        <dbReference type="ARBA" id="ARBA00022737"/>
    </source>
</evidence>
<evidence type="ECO:0008006" key="4">
    <source>
        <dbReference type="Google" id="ProtNLM"/>
    </source>
</evidence>
<evidence type="ECO:0000313" key="2">
    <source>
        <dbReference type="EMBL" id="CAK0825889.1"/>
    </source>
</evidence>
<feature type="non-terminal residue" evidence="2">
    <location>
        <position position="1"/>
    </location>
</feature>
<keyword evidence="1" id="KW-0677">Repeat</keyword>
<dbReference type="SUPFAM" id="SSF82185">
    <property type="entry name" value="Histone H3 K4-specific methyltransferase SET7/9 N-terminal domain"/>
    <property type="match status" value="2"/>
</dbReference>
<name>A0ABN9S2T6_9DINO</name>
<evidence type="ECO:0000313" key="3">
    <source>
        <dbReference type="Proteomes" id="UP001189429"/>
    </source>
</evidence>
<dbReference type="Pfam" id="PF02493">
    <property type="entry name" value="MORN"/>
    <property type="match status" value="6"/>
</dbReference>
<dbReference type="Proteomes" id="UP001189429">
    <property type="component" value="Unassembled WGS sequence"/>
</dbReference>
<dbReference type="EMBL" id="CAUYUJ010009114">
    <property type="protein sequence ID" value="CAK0825889.1"/>
    <property type="molecule type" value="Genomic_DNA"/>
</dbReference>
<sequence length="293" mass="33080">GLTPGMRSARGSKPANLLDSRKPEVVEFTSDVGRKMFGFSHEEMDNSTAYYEGHFKMNMRQGEGVLHAPDAGAKYVGQFQADRYHGHGDNTWSDGSRYKGQWVRGQKHGQGEYTSADELKYTGRWENGVRHGQGVQEYANSDWYEGGWFRGLCSGRGVYHFADGSSYEDGTWAHGRYDGPGVLHCANGTCERHRYSCGLLVKREVLPLALGRGTLGKALTGKADLSQTREQMHKPTVRAKNQMSRYLINRETAGVETSRHRLCGGAHRRLRLAPSRAARWWPRWRTAPWSPEW</sequence>
<comment type="caution">
    <text evidence="2">The sequence shown here is derived from an EMBL/GenBank/DDBJ whole genome shotgun (WGS) entry which is preliminary data.</text>
</comment>
<dbReference type="SMART" id="SM00698">
    <property type="entry name" value="MORN"/>
    <property type="match status" value="6"/>
</dbReference>
<reference evidence="2" key="1">
    <citation type="submission" date="2023-10" db="EMBL/GenBank/DDBJ databases">
        <authorList>
            <person name="Chen Y."/>
            <person name="Shah S."/>
            <person name="Dougan E. K."/>
            <person name="Thang M."/>
            <person name="Chan C."/>
        </authorList>
    </citation>
    <scope>NUCLEOTIDE SEQUENCE [LARGE SCALE GENOMIC DNA]</scope>
</reference>
<proteinExistence type="predicted"/>